<gene>
    <name evidence="1" type="ORF">EUGRSUZ_L03276</name>
</gene>
<evidence type="ECO:0000313" key="2">
    <source>
        <dbReference type="Proteomes" id="UP000030711"/>
    </source>
</evidence>
<reference evidence="1 2" key="1">
    <citation type="journal article" date="2014" name="Nature">
        <title>The genome of Eucalyptus grandis.</title>
        <authorList>
            <person name="Myburg A.A."/>
            <person name="Grattapaglia D."/>
            <person name="Tuskan G.A."/>
            <person name="Hellsten U."/>
            <person name="Hayes R.D."/>
            <person name="Grimwood J."/>
            <person name="Jenkins J."/>
            <person name="Lindquist E."/>
            <person name="Tice H."/>
            <person name="Bauer D."/>
            <person name="Goodstein D.M."/>
            <person name="Dubchak I."/>
            <person name="Poliakov A."/>
            <person name="Mizrachi E."/>
            <person name="Kullan A.R."/>
            <person name="Hussey S.G."/>
            <person name="Pinard D."/>
            <person name="van der Merwe K."/>
            <person name="Singh P."/>
            <person name="van Jaarsveld I."/>
            <person name="Silva-Junior O.B."/>
            <person name="Togawa R.C."/>
            <person name="Pappas M.R."/>
            <person name="Faria D.A."/>
            <person name="Sansaloni C.P."/>
            <person name="Petroli C.D."/>
            <person name="Yang X."/>
            <person name="Ranjan P."/>
            <person name="Tschaplinski T.J."/>
            <person name="Ye C.Y."/>
            <person name="Li T."/>
            <person name="Sterck L."/>
            <person name="Vanneste K."/>
            <person name="Murat F."/>
            <person name="Soler M."/>
            <person name="Clemente H.S."/>
            <person name="Saidi N."/>
            <person name="Cassan-Wang H."/>
            <person name="Dunand C."/>
            <person name="Hefer C.A."/>
            <person name="Bornberg-Bauer E."/>
            <person name="Kersting A.R."/>
            <person name="Vining K."/>
            <person name="Amarasinghe V."/>
            <person name="Ranik M."/>
            <person name="Naithani S."/>
            <person name="Elser J."/>
            <person name="Boyd A.E."/>
            <person name="Liston A."/>
            <person name="Spatafora J.W."/>
            <person name="Dharmwardhana P."/>
            <person name="Raja R."/>
            <person name="Sullivan C."/>
            <person name="Romanel E."/>
            <person name="Alves-Ferreira M."/>
            <person name="Kulheim C."/>
            <person name="Foley W."/>
            <person name="Carocha V."/>
            <person name="Paiva J."/>
            <person name="Kudrna D."/>
            <person name="Brommonschenkel S.H."/>
            <person name="Pasquali G."/>
            <person name="Byrne M."/>
            <person name="Rigault P."/>
            <person name="Tibbits J."/>
            <person name="Spokevicius A."/>
            <person name="Jones R.C."/>
            <person name="Steane D.A."/>
            <person name="Vaillancourt R.E."/>
            <person name="Potts B.M."/>
            <person name="Joubert F."/>
            <person name="Barry K."/>
            <person name="Pappas G.J."/>
            <person name="Strauss S.H."/>
            <person name="Jaiswal P."/>
            <person name="Grima-Pettenati J."/>
            <person name="Salse J."/>
            <person name="Van de Peer Y."/>
            <person name="Rokhsar D.S."/>
            <person name="Schmutz J."/>
        </authorList>
    </citation>
    <scope>NUCLEOTIDE SEQUENCE [LARGE SCALE GENOMIC DNA]</scope>
    <source>
        <strain evidence="2">cv. BRASUZ1</strain>
        <tissue evidence="1">Leaf extractions</tissue>
    </source>
</reference>
<keyword evidence="2" id="KW-1185">Reference proteome</keyword>
<comment type="caution">
    <text evidence="1">The sequence shown here is derived from an EMBL/GenBank/DDBJ whole genome shotgun (WGS) entry which is preliminary data.</text>
</comment>
<dbReference type="Proteomes" id="UP000030711">
    <property type="component" value="Unassembled WGS sequence"/>
</dbReference>
<dbReference type="AlphaFoldDB" id="A0AAD9T8M1"/>
<dbReference type="EMBL" id="MU850701">
    <property type="protein sequence ID" value="KAK2631182.1"/>
    <property type="molecule type" value="Genomic_DNA"/>
</dbReference>
<organism evidence="1 2">
    <name type="scientific">Eucalyptus grandis</name>
    <name type="common">Flooded gum</name>
    <dbReference type="NCBI Taxonomy" id="71139"/>
    <lineage>
        <taxon>Eukaryota</taxon>
        <taxon>Viridiplantae</taxon>
        <taxon>Streptophyta</taxon>
        <taxon>Embryophyta</taxon>
        <taxon>Tracheophyta</taxon>
        <taxon>Spermatophyta</taxon>
        <taxon>Magnoliopsida</taxon>
        <taxon>eudicotyledons</taxon>
        <taxon>Gunneridae</taxon>
        <taxon>Pentapetalae</taxon>
        <taxon>rosids</taxon>
        <taxon>malvids</taxon>
        <taxon>Myrtales</taxon>
        <taxon>Myrtaceae</taxon>
        <taxon>Myrtoideae</taxon>
        <taxon>Eucalypteae</taxon>
        <taxon>Eucalyptus</taxon>
    </lineage>
</organism>
<proteinExistence type="predicted"/>
<protein>
    <submittedName>
        <fullName evidence="1">Uncharacterized protein</fullName>
    </submittedName>
</protein>
<name>A0AAD9T8M1_EUCGR</name>
<sequence>MSWAHRNAEFPSHEASQTRFLAPLRPCHGHLRSLPSLFLGAPVLESMTRRHYSSYESVRGQSYIVIRMV</sequence>
<evidence type="ECO:0000313" key="1">
    <source>
        <dbReference type="EMBL" id="KAK2631182.1"/>
    </source>
</evidence>
<accession>A0AAD9T8M1</accession>